<feature type="repeat" description="WD" evidence="1">
    <location>
        <begin position="118"/>
        <end position="159"/>
    </location>
</feature>
<name>A0A8S1QTR0_9CILI</name>
<evidence type="ECO:0000313" key="3">
    <source>
        <dbReference type="Proteomes" id="UP000692954"/>
    </source>
</evidence>
<comment type="caution">
    <text evidence="2">The sequence shown here is derived from an EMBL/GenBank/DDBJ whole genome shotgun (WGS) entry which is preliminary data.</text>
</comment>
<feature type="repeat" description="WD" evidence="1">
    <location>
        <begin position="73"/>
        <end position="105"/>
    </location>
</feature>
<keyword evidence="1" id="KW-0853">WD repeat</keyword>
<gene>
    <name evidence="2" type="ORF">PSON_ATCC_30995.1.T1190002</name>
</gene>
<organism evidence="2 3">
    <name type="scientific">Paramecium sonneborni</name>
    <dbReference type="NCBI Taxonomy" id="65129"/>
    <lineage>
        <taxon>Eukaryota</taxon>
        <taxon>Sar</taxon>
        <taxon>Alveolata</taxon>
        <taxon>Ciliophora</taxon>
        <taxon>Intramacronucleata</taxon>
        <taxon>Oligohymenophorea</taxon>
        <taxon>Peniculida</taxon>
        <taxon>Parameciidae</taxon>
        <taxon>Paramecium</taxon>
    </lineage>
</organism>
<dbReference type="Proteomes" id="UP000692954">
    <property type="component" value="Unassembled WGS sequence"/>
</dbReference>
<dbReference type="InterPro" id="IPR001680">
    <property type="entry name" value="WD40_rpt"/>
</dbReference>
<dbReference type="SMART" id="SM00320">
    <property type="entry name" value="WD40"/>
    <property type="match status" value="4"/>
</dbReference>
<evidence type="ECO:0008006" key="4">
    <source>
        <dbReference type="Google" id="ProtNLM"/>
    </source>
</evidence>
<evidence type="ECO:0000313" key="2">
    <source>
        <dbReference type="EMBL" id="CAD8118863.1"/>
    </source>
</evidence>
<dbReference type="EMBL" id="CAJJDN010000119">
    <property type="protein sequence ID" value="CAD8118863.1"/>
    <property type="molecule type" value="Genomic_DNA"/>
</dbReference>
<proteinExistence type="predicted"/>
<accession>A0A8S1QTR0</accession>
<keyword evidence="3" id="KW-1185">Reference proteome</keyword>
<dbReference type="PANTHER" id="PTHR19920">
    <property type="entry name" value="WD40 PROTEIN CIAO1"/>
    <property type="match status" value="1"/>
</dbReference>
<dbReference type="GO" id="GO:0097361">
    <property type="term" value="C:cytosolic [4Fe-4S] assembly targeting complex"/>
    <property type="evidence" value="ECO:0007669"/>
    <property type="project" value="TreeGrafter"/>
</dbReference>
<dbReference type="PROSITE" id="PS50294">
    <property type="entry name" value="WD_REPEATS_REGION"/>
    <property type="match status" value="1"/>
</dbReference>
<protein>
    <recommendedName>
        <fullName evidence="4">WD40-repeat-containing domain</fullName>
    </recommendedName>
</protein>
<dbReference type="AlphaFoldDB" id="A0A8S1QTR0"/>
<dbReference type="PANTHER" id="PTHR19920:SF0">
    <property type="entry name" value="CYTOSOLIC IRON-SULFUR PROTEIN ASSEMBLY PROTEIN CIAO1-RELATED"/>
    <property type="match status" value="1"/>
</dbReference>
<dbReference type="OrthoDB" id="307238at2759"/>
<dbReference type="Pfam" id="PF00400">
    <property type="entry name" value="WD40"/>
    <property type="match status" value="3"/>
</dbReference>
<dbReference type="PROSITE" id="PS00678">
    <property type="entry name" value="WD_REPEATS_1"/>
    <property type="match status" value="1"/>
</dbReference>
<evidence type="ECO:0000256" key="1">
    <source>
        <dbReference type="PROSITE-ProRule" id="PRU00221"/>
    </source>
</evidence>
<dbReference type="GO" id="GO:0016226">
    <property type="term" value="P:iron-sulfur cluster assembly"/>
    <property type="evidence" value="ECO:0007669"/>
    <property type="project" value="TreeGrafter"/>
</dbReference>
<dbReference type="InterPro" id="IPR019775">
    <property type="entry name" value="WD40_repeat_CS"/>
</dbReference>
<dbReference type="PROSITE" id="PS50082">
    <property type="entry name" value="WD_REPEATS_2"/>
    <property type="match status" value="2"/>
</dbReference>
<reference evidence="2" key="1">
    <citation type="submission" date="2021-01" db="EMBL/GenBank/DDBJ databases">
        <authorList>
            <consortium name="Genoscope - CEA"/>
            <person name="William W."/>
        </authorList>
    </citation>
    <scope>NUCLEOTIDE SEQUENCE</scope>
</reference>
<sequence length="340" mass="40410">MIQKAYQQKLYQKKEVIEDDQIKFKLINDSNEQIGFSDALEFDKNGQTMISGNIDQVRIWNFEQGRLELSCTYQVHELSITSLVYSKQSNNFISGSDDYTIICWQQINPQEWKHSQPYKQHNGTINCLMLNKNEDQLISGSCDYTLRVWNVDFQSNELTYLYSLNNHDNTVRSFSFNQQQTIMASCGFDKFIIWEKGLQGKWEFKYKQQVAYGSKIILINDQQLLWVTLERKIDDILVFEQQNGVFQQNNNKTIKLLKNNKCEDYFYFPIIHNRDRNIILVRHKHHIYLIRELNDGTFIIIASLDCQIQQTFGTMTMNGQYLVVWDFKYKKYSSYEIQNI</sequence>